<evidence type="ECO:0008006" key="4">
    <source>
        <dbReference type="Google" id="ProtNLM"/>
    </source>
</evidence>
<feature type="transmembrane region" description="Helical" evidence="1">
    <location>
        <begin position="91"/>
        <end position="112"/>
    </location>
</feature>
<feature type="transmembrane region" description="Helical" evidence="1">
    <location>
        <begin position="339"/>
        <end position="360"/>
    </location>
</feature>
<feature type="transmembrane region" description="Helical" evidence="1">
    <location>
        <begin position="150"/>
        <end position="170"/>
    </location>
</feature>
<sequence>MEKLDNQEVNGRKVISYGGAFIALLIGSGFATGQELMQYFAAYGYMGIVAIALVFILLTVLAIELIYAGYTQQFKNPNDVYTYFGGKIGGKFFDIFAVFFLFLSYTVMIAGASATAVEHYNAPSWLGGSLLAVVVMLVVILGLNKIVDVIGTIGPIIVLLTIIVGMITIFRNLDGFATAGQRLQEALDVGIMQVASSNFVLSAVSYVGFCLIWLAAFVSGIGKGANSIKEGNHGMVLGALGFSLACLIMTLAIFVSIDQVHDSQIPVLILAGEIHPWLATIFSFIIFAGIFTTAVPLLWNVVARFAEERTQKYTLLTVALGIIGAFIGLALDFSQLVNIVYVLNGYIGAVLMVIIIFRGIQRRIAK</sequence>
<dbReference type="Proteomes" id="UP000721415">
    <property type="component" value="Unassembled WGS sequence"/>
</dbReference>
<dbReference type="EMBL" id="JACBXQ010000005">
    <property type="protein sequence ID" value="MBG9986983.1"/>
    <property type="molecule type" value="Genomic_DNA"/>
</dbReference>
<gene>
    <name evidence="2" type="ORF">HZY91_08795</name>
</gene>
<protein>
    <recommendedName>
        <fullName evidence="4">Membrane protein YkvI</fullName>
    </recommendedName>
</protein>
<feature type="transmembrane region" description="Helical" evidence="1">
    <location>
        <begin position="14"/>
        <end position="31"/>
    </location>
</feature>
<proteinExistence type="predicted"/>
<evidence type="ECO:0000313" key="3">
    <source>
        <dbReference type="Proteomes" id="UP000721415"/>
    </source>
</evidence>
<dbReference type="PANTHER" id="PTHR37814">
    <property type="entry name" value="CONSERVED MEMBRANE PROTEIN"/>
    <property type="match status" value="1"/>
</dbReference>
<organism evidence="2 3">
    <name type="scientific">Facklamia lactis</name>
    <dbReference type="NCBI Taxonomy" id="2749967"/>
    <lineage>
        <taxon>Bacteria</taxon>
        <taxon>Bacillati</taxon>
        <taxon>Bacillota</taxon>
        <taxon>Bacilli</taxon>
        <taxon>Lactobacillales</taxon>
        <taxon>Aerococcaceae</taxon>
        <taxon>Facklamia</taxon>
    </lineage>
</organism>
<keyword evidence="1" id="KW-0812">Transmembrane</keyword>
<keyword evidence="1" id="KW-1133">Transmembrane helix</keyword>
<evidence type="ECO:0000256" key="1">
    <source>
        <dbReference type="SAM" id="Phobius"/>
    </source>
</evidence>
<feature type="transmembrane region" description="Helical" evidence="1">
    <location>
        <begin position="277"/>
        <end position="301"/>
    </location>
</feature>
<feature type="transmembrane region" description="Helical" evidence="1">
    <location>
        <begin position="43"/>
        <end position="70"/>
    </location>
</feature>
<reference evidence="2 3" key="1">
    <citation type="submission" date="2020-07" db="EMBL/GenBank/DDBJ databases">
        <title>Facklamia lactis sp. nov., isolated from raw milk.</title>
        <authorList>
            <person name="Doll E.V."/>
            <person name="Huptas C."/>
            <person name="Staib L."/>
            <person name="Wenning M."/>
            <person name="Scherer S."/>
        </authorList>
    </citation>
    <scope>NUCLEOTIDE SEQUENCE [LARGE SCALE GENOMIC DNA]</scope>
    <source>
        <strain evidence="2 3">DSM 111018</strain>
    </source>
</reference>
<accession>A0ABS0LS42</accession>
<evidence type="ECO:0000313" key="2">
    <source>
        <dbReference type="EMBL" id="MBG9986983.1"/>
    </source>
</evidence>
<keyword evidence="3" id="KW-1185">Reference proteome</keyword>
<keyword evidence="1" id="KW-0472">Membrane</keyword>
<feature type="transmembrane region" description="Helical" evidence="1">
    <location>
        <begin position="313"/>
        <end position="333"/>
    </location>
</feature>
<feature type="transmembrane region" description="Helical" evidence="1">
    <location>
        <begin position="234"/>
        <end position="257"/>
    </location>
</feature>
<dbReference type="RefSeq" id="WP_197115898.1">
    <property type="nucleotide sequence ID" value="NZ_JACBXQ010000005.1"/>
</dbReference>
<feature type="transmembrane region" description="Helical" evidence="1">
    <location>
        <begin position="124"/>
        <end position="143"/>
    </location>
</feature>
<dbReference type="PANTHER" id="PTHR37814:SF1">
    <property type="entry name" value="MEMBRANE PROTEIN"/>
    <property type="match status" value="1"/>
</dbReference>
<comment type="caution">
    <text evidence="2">The sequence shown here is derived from an EMBL/GenBank/DDBJ whole genome shotgun (WGS) entry which is preliminary data.</text>
</comment>
<dbReference type="InterPro" id="IPR038728">
    <property type="entry name" value="YkvI-like"/>
</dbReference>
<name>A0ABS0LS42_9LACT</name>
<feature type="transmembrane region" description="Helical" evidence="1">
    <location>
        <begin position="199"/>
        <end position="222"/>
    </location>
</feature>